<proteinExistence type="inferred from homology"/>
<geneLocation type="plasmid" evidence="5 6">
    <name>unnamed4</name>
</geneLocation>
<evidence type="ECO:0000256" key="2">
    <source>
        <dbReference type="ARBA" id="ARBA00022723"/>
    </source>
</evidence>
<keyword evidence="2" id="KW-0479">Metal-binding</keyword>
<dbReference type="Gene3D" id="3.20.20.60">
    <property type="entry name" value="Phosphoenolpyruvate-binding domains"/>
    <property type="match status" value="1"/>
</dbReference>
<accession>A0ABZ0HKQ2</accession>
<evidence type="ECO:0000256" key="1">
    <source>
        <dbReference type="ARBA" id="ARBA00005568"/>
    </source>
</evidence>
<keyword evidence="3 5" id="KW-0456">Lyase</keyword>
<dbReference type="Pfam" id="PF03328">
    <property type="entry name" value="HpcH_HpaI"/>
    <property type="match status" value="1"/>
</dbReference>
<dbReference type="PANTHER" id="PTHR30502">
    <property type="entry name" value="2-KETO-3-DEOXY-L-RHAMNONATE ALDOLASE"/>
    <property type="match status" value="1"/>
</dbReference>
<evidence type="ECO:0000256" key="3">
    <source>
        <dbReference type="ARBA" id="ARBA00023239"/>
    </source>
</evidence>
<dbReference type="EMBL" id="CP136707">
    <property type="protein sequence ID" value="WOI35398.1"/>
    <property type="molecule type" value="Genomic_DNA"/>
</dbReference>
<keyword evidence="6" id="KW-1185">Reference proteome</keyword>
<sequence>MTLNATFKTRLAGREQLLGLFVKTPHPMVTEVLGHSGADFVILDAEHAPFDRAAVDTCAIAARATSCPLLVRIPNASPDTILGMLDCGIAGIVVPHVKSAQQAADIVRNTRYGQGQGRGFAGTTRAADYSRRSLAEHFELANREVSVICQIEDPEGYDAYEDIAAVDGVDALFVGRADLAVSYGANDFHALEIGQKCADVLGAKGSATGLYCAPGEDISRWREAGASMFVIGSEHTLMMQGMARIRQDAFGG</sequence>
<keyword evidence="5" id="KW-0614">Plasmid</keyword>
<dbReference type="GO" id="GO:0016829">
    <property type="term" value="F:lyase activity"/>
    <property type="evidence" value="ECO:0007669"/>
    <property type="project" value="UniProtKB-KW"/>
</dbReference>
<gene>
    <name evidence="5" type="ORF">R1T40_21900</name>
</gene>
<evidence type="ECO:0000313" key="6">
    <source>
        <dbReference type="Proteomes" id="UP001302666"/>
    </source>
</evidence>
<evidence type="ECO:0000259" key="4">
    <source>
        <dbReference type="Pfam" id="PF03328"/>
    </source>
</evidence>
<organism evidence="5 6">
    <name type="scientific">Tritonibacter scottomollicae</name>
    <name type="common">Epibacterium scottomollicae</name>
    <dbReference type="NCBI Taxonomy" id="483013"/>
    <lineage>
        <taxon>Bacteria</taxon>
        <taxon>Pseudomonadati</taxon>
        <taxon>Pseudomonadota</taxon>
        <taxon>Alphaproteobacteria</taxon>
        <taxon>Rhodobacterales</taxon>
        <taxon>Paracoccaceae</taxon>
        <taxon>Tritonibacter</taxon>
    </lineage>
</organism>
<dbReference type="Proteomes" id="UP001302666">
    <property type="component" value="Plasmid unnamed4"/>
</dbReference>
<protein>
    <submittedName>
        <fullName evidence="5">Aldolase/citrate lyase family protein</fullName>
    </submittedName>
</protein>
<name>A0ABZ0HKQ2_TRISK</name>
<comment type="similarity">
    <text evidence="1">Belongs to the HpcH/HpaI aldolase family.</text>
</comment>
<feature type="domain" description="HpcH/HpaI aldolase/citrate lyase" evidence="4">
    <location>
        <begin position="18"/>
        <end position="235"/>
    </location>
</feature>
<dbReference type="PANTHER" id="PTHR30502:SF0">
    <property type="entry name" value="PHOSPHOENOLPYRUVATE CARBOXYLASE FAMILY PROTEIN"/>
    <property type="match status" value="1"/>
</dbReference>
<dbReference type="InterPro" id="IPR050251">
    <property type="entry name" value="HpcH-HpaI_aldolase"/>
</dbReference>
<dbReference type="SUPFAM" id="SSF51621">
    <property type="entry name" value="Phosphoenolpyruvate/pyruvate domain"/>
    <property type="match status" value="1"/>
</dbReference>
<dbReference type="InterPro" id="IPR005000">
    <property type="entry name" value="Aldolase/citrate-lyase_domain"/>
</dbReference>
<evidence type="ECO:0000313" key="5">
    <source>
        <dbReference type="EMBL" id="WOI35398.1"/>
    </source>
</evidence>
<reference evidence="5 6" key="1">
    <citation type="submission" date="2023-10" db="EMBL/GenBank/DDBJ databases">
        <title>Eight complete genome sequences of bacteria isolated from laboratory stock of Giant Kelp gametophytes.</title>
        <authorList>
            <person name="Tolentino B."/>
            <person name="Nuzhdin S."/>
        </authorList>
    </citation>
    <scope>NUCLEOTIDE SEQUENCE [LARGE SCALE GENOMIC DNA]</scope>
    <source>
        <strain evidence="5 6">LC.270.F.C4</strain>
        <plasmid evidence="5 6">unnamed4</plasmid>
    </source>
</reference>
<dbReference type="InterPro" id="IPR015813">
    <property type="entry name" value="Pyrv/PenolPyrv_kinase-like_dom"/>
</dbReference>
<dbReference type="RefSeq" id="WP_317387087.1">
    <property type="nucleotide sequence ID" value="NZ_CP136707.1"/>
</dbReference>
<dbReference type="InterPro" id="IPR040442">
    <property type="entry name" value="Pyrv_kinase-like_dom_sf"/>
</dbReference>